<keyword evidence="5 7" id="KW-1133">Transmembrane helix</keyword>
<dbReference type="InterPro" id="IPR032816">
    <property type="entry name" value="VTT_dom"/>
</dbReference>
<dbReference type="Proteomes" id="UP000008632">
    <property type="component" value="Chromosome"/>
</dbReference>
<organism evidence="11 12">
    <name type="scientific">Pseudoxanthomonas suwonensis (strain 11-1)</name>
    <dbReference type="NCBI Taxonomy" id="743721"/>
    <lineage>
        <taxon>Bacteria</taxon>
        <taxon>Pseudomonadati</taxon>
        <taxon>Pseudomonadota</taxon>
        <taxon>Gammaproteobacteria</taxon>
        <taxon>Lysobacterales</taxon>
        <taxon>Lysobacteraceae</taxon>
        <taxon>Pseudoxanthomonas</taxon>
    </lineage>
</organism>
<dbReference type="EMBL" id="CP002446">
    <property type="protein sequence ID" value="ADV28488.1"/>
    <property type="molecule type" value="Genomic_DNA"/>
</dbReference>
<dbReference type="Gene3D" id="1.20.144.10">
    <property type="entry name" value="Phosphatidic acid phosphatase type 2/haloperoxidase"/>
    <property type="match status" value="1"/>
</dbReference>
<dbReference type="eggNOG" id="COG0671">
    <property type="taxonomic scope" value="Bacteria"/>
</dbReference>
<protein>
    <submittedName>
        <fullName evidence="11">Phosphoesterase PA-phosphatase related protein</fullName>
    </submittedName>
</protein>
<evidence type="ECO:0000256" key="6">
    <source>
        <dbReference type="ARBA" id="ARBA00023136"/>
    </source>
</evidence>
<feature type="domain" description="VTT" evidence="9">
    <location>
        <begin position="40"/>
        <end position="164"/>
    </location>
</feature>
<name>E6WVZ7_PSEUU</name>
<keyword evidence="12" id="KW-1185">Reference proteome</keyword>
<evidence type="ECO:0000256" key="2">
    <source>
        <dbReference type="ARBA" id="ARBA00010792"/>
    </source>
</evidence>
<feature type="transmembrane region" description="Helical" evidence="7">
    <location>
        <begin position="144"/>
        <end position="166"/>
    </location>
</feature>
<reference evidence="11 12" key="1">
    <citation type="submission" date="2011-01" db="EMBL/GenBank/DDBJ databases">
        <title>Complete sequence of Pseudoxanthomonas suwonensis 11-1.</title>
        <authorList>
            <consortium name="US DOE Joint Genome Institute"/>
            <person name="Lucas S."/>
            <person name="Copeland A."/>
            <person name="Lapidus A."/>
            <person name="Cheng J.-F."/>
            <person name="Goodwin L."/>
            <person name="Pitluck S."/>
            <person name="Teshima H."/>
            <person name="Detter J.C."/>
            <person name="Han C."/>
            <person name="Tapia R."/>
            <person name="Land M."/>
            <person name="Hauser L."/>
            <person name="Kyrpides N."/>
            <person name="Ivanova N."/>
            <person name="Ovchinnikova G."/>
            <person name="Siebers A.K."/>
            <person name="Allgaier M."/>
            <person name="Thelen M.P."/>
            <person name="Hugenholtz P."/>
            <person name="Gladden J."/>
            <person name="Woyke T."/>
        </authorList>
    </citation>
    <scope>NUCLEOTIDE SEQUENCE [LARGE SCALE GENOMIC DNA]</scope>
    <source>
        <strain evidence="12">11-1</strain>
    </source>
</reference>
<dbReference type="InterPro" id="IPR025902">
    <property type="entry name" value="LssY-like-C_dom"/>
</dbReference>
<sequence length="680" mass="74342">MNSSWMEAMLAWIGENPLLAGLVIFAIAFCDALIVVGAIVPALPLLFAVGVLIGMGEISGPYAVASAALGALAGDAISYWVGLRWGDRLRGVWPFSRYPQLLERGENLFRRNAFSAILLARYVGAIRPFVPAIAGMARMPVRRYLVASGLACVSWGVLFLLPGWMLGQAYDAVAAVAGHLVVVLGLLLVVLALAWAVVLYTYRWFADHADALLARVLEWSHRHPVLGRHSAAVFDPTRRESVPLALLAVLLLAIGWVWFALLVVVLGHGEPLGVDLAVHELMLALRNPLADYPLAAIASIGDWPVLAPACALVLGYFIWRQRWMAAAHWLAALAFGLALTWLLGATINVVRPPTASSGFGFPSIAVTMSTIAFGFFAVLIAREMPGRDRVWPYLVSGLVVTIIGFARLYLGAHWLSDVVGGMLLGIVWLLVLGIAYRRRFNRSFWVKPVAVVFYGAFAVAALWYAPRNIEAKLAKFEPPAPTVEIQEMQDWWTTGWARQPARRNELDDTQRWPLDVQVAGPLEPLRQRLEAQGWKVQPQARWAQALNMFDEDNWPAGVPVLPATLGARTETLLMVREGDDPQRRTALRLWPAPVQLRPGFEPLWIGTAQTLHFSPAVFDVLATWRPRADADPALDQVREAVADLAHMVEPHPVSGLPTLRLLTSAGVEAAGAAEAGDAAQ</sequence>
<evidence type="ECO:0000313" key="11">
    <source>
        <dbReference type="EMBL" id="ADV28488.1"/>
    </source>
</evidence>
<dbReference type="SUPFAM" id="SSF48317">
    <property type="entry name" value="Acid phosphatase/Vanadium-dependent haloperoxidase"/>
    <property type="match status" value="1"/>
</dbReference>
<feature type="domain" description="LssY-like C-terminal" evidence="10">
    <location>
        <begin position="498"/>
        <end position="610"/>
    </location>
</feature>
<dbReference type="InterPro" id="IPR036938">
    <property type="entry name" value="PAP2/HPO_sf"/>
</dbReference>
<gene>
    <name evidence="11" type="ordered locus">Psesu_2660</name>
</gene>
<dbReference type="GO" id="GO:0005886">
    <property type="term" value="C:plasma membrane"/>
    <property type="evidence" value="ECO:0007669"/>
    <property type="project" value="UniProtKB-SubCell"/>
</dbReference>
<dbReference type="eggNOG" id="COG0586">
    <property type="taxonomic scope" value="Bacteria"/>
</dbReference>
<dbReference type="KEGG" id="psu:Psesu_2660"/>
<feature type="transmembrane region" description="Helical" evidence="7">
    <location>
        <begin position="418"/>
        <end position="436"/>
    </location>
</feature>
<feature type="transmembrane region" description="Helical" evidence="7">
    <location>
        <begin position="20"/>
        <end position="53"/>
    </location>
</feature>
<evidence type="ECO:0000256" key="7">
    <source>
        <dbReference type="SAM" id="Phobius"/>
    </source>
</evidence>
<comment type="similarity">
    <text evidence="2">Belongs to the DedA family.</text>
</comment>
<dbReference type="STRING" id="743721.Psesu_2660"/>
<evidence type="ECO:0000259" key="8">
    <source>
        <dbReference type="Pfam" id="PF01569"/>
    </source>
</evidence>
<feature type="transmembrane region" description="Helical" evidence="7">
    <location>
        <begin position="244"/>
        <end position="266"/>
    </location>
</feature>
<dbReference type="PANTHER" id="PTHR30353">
    <property type="entry name" value="INNER MEMBRANE PROTEIN DEDA-RELATED"/>
    <property type="match status" value="1"/>
</dbReference>
<evidence type="ECO:0000259" key="9">
    <source>
        <dbReference type="Pfam" id="PF09335"/>
    </source>
</evidence>
<dbReference type="Pfam" id="PF14067">
    <property type="entry name" value="LssY_C"/>
    <property type="match status" value="1"/>
</dbReference>
<feature type="domain" description="Phosphatidic acid phosphatase type 2/haloperoxidase" evidence="8">
    <location>
        <begin position="358"/>
        <end position="434"/>
    </location>
</feature>
<feature type="transmembrane region" description="Helical" evidence="7">
    <location>
        <begin position="172"/>
        <end position="198"/>
    </location>
</feature>
<dbReference type="InterPro" id="IPR032818">
    <property type="entry name" value="DedA-like"/>
</dbReference>
<evidence type="ECO:0000256" key="5">
    <source>
        <dbReference type="ARBA" id="ARBA00022989"/>
    </source>
</evidence>
<evidence type="ECO:0000256" key="4">
    <source>
        <dbReference type="ARBA" id="ARBA00022692"/>
    </source>
</evidence>
<feature type="transmembrane region" description="Helical" evidence="7">
    <location>
        <begin position="393"/>
        <end position="412"/>
    </location>
</feature>
<accession>E6WVZ7</accession>
<keyword evidence="3" id="KW-1003">Cell membrane</keyword>
<dbReference type="Pfam" id="PF09335">
    <property type="entry name" value="VTT_dom"/>
    <property type="match status" value="1"/>
</dbReference>
<dbReference type="Pfam" id="PF01569">
    <property type="entry name" value="PAP2"/>
    <property type="match status" value="1"/>
</dbReference>
<proteinExistence type="inferred from homology"/>
<evidence type="ECO:0000259" key="10">
    <source>
        <dbReference type="Pfam" id="PF14067"/>
    </source>
</evidence>
<dbReference type="HOGENOM" id="CLU_025730_2_0_6"/>
<feature type="transmembrane region" description="Helical" evidence="7">
    <location>
        <begin position="60"/>
        <end position="81"/>
    </location>
</feature>
<dbReference type="CDD" id="cd03392">
    <property type="entry name" value="PAP2_like_2"/>
    <property type="match status" value="1"/>
</dbReference>
<dbReference type="InterPro" id="IPR000326">
    <property type="entry name" value="PAP2/HPO"/>
</dbReference>
<feature type="transmembrane region" description="Helical" evidence="7">
    <location>
        <begin position="292"/>
        <end position="319"/>
    </location>
</feature>
<comment type="subcellular location">
    <subcellularLocation>
        <location evidence="1">Cell membrane</location>
        <topology evidence="1">Multi-pass membrane protein</topology>
    </subcellularLocation>
</comment>
<dbReference type="AlphaFoldDB" id="E6WVZ7"/>
<feature type="transmembrane region" description="Helical" evidence="7">
    <location>
        <begin position="448"/>
        <end position="465"/>
    </location>
</feature>
<dbReference type="RefSeq" id="WP_013536314.1">
    <property type="nucleotide sequence ID" value="NC_014924.1"/>
</dbReference>
<evidence type="ECO:0000313" key="12">
    <source>
        <dbReference type="Proteomes" id="UP000008632"/>
    </source>
</evidence>
<feature type="transmembrane region" description="Helical" evidence="7">
    <location>
        <begin position="326"/>
        <end position="347"/>
    </location>
</feature>
<dbReference type="OrthoDB" id="9780918at2"/>
<evidence type="ECO:0000256" key="3">
    <source>
        <dbReference type="ARBA" id="ARBA00022475"/>
    </source>
</evidence>
<keyword evidence="4 7" id="KW-0812">Transmembrane</keyword>
<feature type="transmembrane region" description="Helical" evidence="7">
    <location>
        <begin position="359"/>
        <end position="381"/>
    </location>
</feature>
<keyword evidence="6 7" id="KW-0472">Membrane</keyword>
<dbReference type="PANTHER" id="PTHR30353:SF15">
    <property type="entry name" value="INNER MEMBRANE PROTEIN YABI"/>
    <property type="match status" value="1"/>
</dbReference>
<evidence type="ECO:0000256" key="1">
    <source>
        <dbReference type="ARBA" id="ARBA00004651"/>
    </source>
</evidence>